<accession>W5Y1J9</accession>
<name>W5Y1J9_9CORY</name>
<protein>
    <submittedName>
        <fullName evidence="1">Cyclopropane-fatty-acyl-phospholipid synthase</fullName>
    </submittedName>
</protein>
<sequence length="418" mass="45744">MWPRVATVPSGFRAAWGARRAEAEFAQACDKAGFVMSGPSADLVIFEESLFVRLSEHGFLGLAEGYMAGEWSTPKIVEVLTGLLQAGYHPKPSKEDVGGAYTGLELPAQLVRLFSGDGMSSHGTVFSSGVPTTERVAVKSFVQGAGRGNEPAQHYVDVTTLSEPTVVEREDLPEAQLRAVRMLLDAARVRNNTHLVDYPASGGAVGIAAAHRHATVDLLTADADQASDVRAVLEMANVSDNVSVELIDEPFPNPRNWQSHYDAIVSVEKLERLGERGRRVYARSIDRLLTMGGFAALQTVVAAGEDDTLARDCLELARAYLWPAFSPVPMSELHRLFDRETGLRVIAETHIGSHYVRGLALQRETFEGNEREAAADGFDAVYRRMWVFYLAMAEALFKVGALDAVQLTVTTRNRRGRR</sequence>
<dbReference type="InterPro" id="IPR029063">
    <property type="entry name" value="SAM-dependent_MTases_sf"/>
</dbReference>
<dbReference type="eggNOG" id="COG2230">
    <property type="taxonomic scope" value="Bacteria"/>
</dbReference>
<organism evidence="1 2">
    <name type="scientific">Corynebacterium vitaeruminis DSM 20294</name>
    <dbReference type="NCBI Taxonomy" id="1224164"/>
    <lineage>
        <taxon>Bacteria</taxon>
        <taxon>Bacillati</taxon>
        <taxon>Actinomycetota</taxon>
        <taxon>Actinomycetes</taxon>
        <taxon>Mycobacteriales</taxon>
        <taxon>Corynebacteriaceae</taxon>
        <taxon>Corynebacterium</taxon>
    </lineage>
</organism>
<dbReference type="STRING" id="1224164.B843_06900"/>
<reference evidence="1 2" key="1">
    <citation type="submission" date="2013-02" db="EMBL/GenBank/DDBJ databases">
        <title>The complete genome sequence of Corynebacterium vitaeruminis DSM 20294.</title>
        <authorList>
            <person name="Ruckert C."/>
            <person name="Albersmeier A."/>
            <person name="Kalinowski J."/>
        </authorList>
    </citation>
    <scope>NUCLEOTIDE SEQUENCE [LARGE SCALE GENOMIC DNA]</scope>
    <source>
        <strain evidence="2">ATCC 10234</strain>
    </source>
</reference>
<dbReference type="Proteomes" id="UP000019222">
    <property type="component" value="Chromosome"/>
</dbReference>
<proteinExistence type="predicted"/>
<dbReference type="Gene3D" id="3.40.50.150">
    <property type="entry name" value="Vaccinia Virus protein VP39"/>
    <property type="match status" value="1"/>
</dbReference>
<gene>
    <name evidence="1" type="ORF">B843_06900</name>
</gene>
<dbReference type="SUPFAM" id="SSF53335">
    <property type="entry name" value="S-adenosyl-L-methionine-dependent methyltransferases"/>
    <property type="match status" value="1"/>
</dbReference>
<dbReference type="Pfam" id="PF02353">
    <property type="entry name" value="CMAS"/>
    <property type="match status" value="1"/>
</dbReference>
<dbReference type="PANTHER" id="PTHR43667">
    <property type="entry name" value="CYCLOPROPANE-FATTY-ACYL-PHOSPHOLIPID SYNTHASE"/>
    <property type="match status" value="1"/>
</dbReference>
<dbReference type="HOGENOM" id="CLU_026434_1_0_11"/>
<evidence type="ECO:0000313" key="1">
    <source>
        <dbReference type="EMBL" id="AHI22765.1"/>
    </source>
</evidence>
<dbReference type="InterPro" id="IPR050723">
    <property type="entry name" value="CFA/CMAS"/>
</dbReference>
<dbReference type="KEGG" id="cvt:B843_06900"/>
<dbReference type="AlphaFoldDB" id="W5Y1J9"/>
<keyword evidence="2" id="KW-1185">Reference proteome</keyword>
<dbReference type="EMBL" id="CP004353">
    <property type="protein sequence ID" value="AHI22765.1"/>
    <property type="molecule type" value="Genomic_DNA"/>
</dbReference>
<evidence type="ECO:0000313" key="2">
    <source>
        <dbReference type="Proteomes" id="UP000019222"/>
    </source>
</evidence>
<dbReference type="PATRIC" id="fig|1224164.3.peg.1382"/>
<dbReference type="PANTHER" id="PTHR43667:SF2">
    <property type="entry name" value="FATTY ACID C-METHYL TRANSFERASE"/>
    <property type="match status" value="1"/>
</dbReference>